<comment type="similarity">
    <text evidence="2">Belongs to the histidine acid phosphatase family.</text>
</comment>
<evidence type="ECO:0000256" key="3">
    <source>
        <dbReference type="ARBA" id="ARBA00012646"/>
    </source>
</evidence>
<dbReference type="InterPro" id="IPR050645">
    <property type="entry name" value="Histidine_acid_phosphatase"/>
</dbReference>
<evidence type="ECO:0000256" key="2">
    <source>
        <dbReference type="ARBA" id="ARBA00005375"/>
    </source>
</evidence>
<evidence type="ECO:0000313" key="9">
    <source>
        <dbReference type="EMBL" id="KAH0568807.1"/>
    </source>
</evidence>
<reference evidence="9 10" key="1">
    <citation type="journal article" date="2021" name="J. Hered.">
        <title>A chromosome-level genome assembly of the parasitoid wasp, Cotesia glomerata (Hymenoptera: Braconidae).</title>
        <authorList>
            <person name="Pinto B.J."/>
            <person name="Weis J.J."/>
            <person name="Gamble T."/>
            <person name="Ode P.J."/>
            <person name="Paul R."/>
            <person name="Zaspel J.M."/>
        </authorList>
    </citation>
    <scope>NUCLEOTIDE SEQUENCE [LARGE SCALE GENOMIC DNA]</scope>
    <source>
        <strain evidence="9">CgM1</strain>
    </source>
</reference>
<dbReference type="GO" id="GO:0003993">
    <property type="term" value="F:acid phosphatase activity"/>
    <property type="evidence" value="ECO:0007669"/>
    <property type="project" value="UniProtKB-EC"/>
</dbReference>
<dbReference type="EMBL" id="JAHXZJ010000001">
    <property type="protein sequence ID" value="KAH0568807.1"/>
    <property type="molecule type" value="Genomic_DNA"/>
</dbReference>
<evidence type="ECO:0000256" key="5">
    <source>
        <dbReference type="ARBA" id="ARBA00022801"/>
    </source>
</evidence>
<evidence type="ECO:0000256" key="8">
    <source>
        <dbReference type="SAM" id="SignalP"/>
    </source>
</evidence>
<keyword evidence="4 8" id="KW-0732">Signal</keyword>
<dbReference type="InterPro" id="IPR029033">
    <property type="entry name" value="His_PPase_superfam"/>
</dbReference>
<evidence type="ECO:0000256" key="1">
    <source>
        <dbReference type="ARBA" id="ARBA00000032"/>
    </source>
</evidence>
<dbReference type="Proteomes" id="UP000826195">
    <property type="component" value="Unassembled WGS sequence"/>
</dbReference>
<proteinExistence type="inferred from homology"/>
<evidence type="ECO:0000256" key="4">
    <source>
        <dbReference type="ARBA" id="ARBA00022729"/>
    </source>
</evidence>
<dbReference type="CDD" id="cd07061">
    <property type="entry name" value="HP_HAP_like"/>
    <property type="match status" value="2"/>
</dbReference>
<comment type="catalytic activity">
    <reaction evidence="1">
        <text>a phosphate monoester + H2O = an alcohol + phosphate</text>
        <dbReference type="Rhea" id="RHEA:15017"/>
        <dbReference type="ChEBI" id="CHEBI:15377"/>
        <dbReference type="ChEBI" id="CHEBI:30879"/>
        <dbReference type="ChEBI" id="CHEBI:43474"/>
        <dbReference type="ChEBI" id="CHEBI:67140"/>
        <dbReference type="EC" id="3.1.3.2"/>
    </reaction>
</comment>
<organism evidence="9 10">
    <name type="scientific">Cotesia glomerata</name>
    <name type="common">Lepidopteran parasitic wasp</name>
    <name type="synonym">Apanteles glomeratus</name>
    <dbReference type="NCBI Taxonomy" id="32391"/>
    <lineage>
        <taxon>Eukaryota</taxon>
        <taxon>Metazoa</taxon>
        <taxon>Ecdysozoa</taxon>
        <taxon>Arthropoda</taxon>
        <taxon>Hexapoda</taxon>
        <taxon>Insecta</taxon>
        <taxon>Pterygota</taxon>
        <taxon>Neoptera</taxon>
        <taxon>Endopterygota</taxon>
        <taxon>Hymenoptera</taxon>
        <taxon>Apocrita</taxon>
        <taxon>Ichneumonoidea</taxon>
        <taxon>Braconidae</taxon>
        <taxon>Microgastrinae</taxon>
        <taxon>Cotesia</taxon>
    </lineage>
</organism>
<gene>
    <name evidence="9" type="ORF">KQX54_021501</name>
</gene>
<dbReference type="SUPFAM" id="SSF53254">
    <property type="entry name" value="Phosphoglycerate mutase-like"/>
    <property type="match status" value="2"/>
</dbReference>
<accession>A0AAV7J9E9</accession>
<comment type="caution">
    <text evidence="9">The sequence shown here is derived from an EMBL/GenBank/DDBJ whole genome shotgun (WGS) entry which is preliminary data.</text>
</comment>
<evidence type="ECO:0000313" key="10">
    <source>
        <dbReference type="Proteomes" id="UP000826195"/>
    </source>
</evidence>
<dbReference type="Pfam" id="PF00328">
    <property type="entry name" value="His_Phos_2"/>
    <property type="match status" value="2"/>
</dbReference>
<dbReference type="PANTHER" id="PTHR11567:SF211">
    <property type="entry name" value="PROSTATIC ACID PHOSPHATASE"/>
    <property type="match status" value="1"/>
</dbReference>
<dbReference type="Gene3D" id="3.40.50.1240">
    <property type="entry name" value="Phosphoglycerate mutase-like"/>
    <property type="match status" value="2"/>
</dbReference>
<feature type="signal peptide" evidence="8">
    <location>
        <begin position="1"/>
        <end position="19"/>
    </location>
</feature>
<sequence>MKINLFVFLFFYFNSYINSAIPESSLEYKHVTVVFRHGDRTPDNSEMYPNDPYKSYDFSQDGYGQLTREGKRRAYKLGQRLRTLYYNFLGDYDPKYLVARSTDYDRTKTSLQLVLAGLFPPSDSQIWNENLKWQPIPTTYAKRADDSLLVPILCPRYIAELNRVIELPEMKEEIEKFRSLMQNLTVITGKNLSTPFDFLLLYNVLMAESSMRLPLDKWATDIFPHGLLLNGTVLDYEMKNSNDDLKRLRGGMLLRNITDTMMDIINGTENVEQKITIFSGHDTNVASLLFIFGAYYPHMPEYSSSVMVELIKYDFDYYVRIRYYLGIPQVVKDIQIPGCDVFCPFNDFMVFRHGDRTPDAKEQYPNDLYVNDDFYPLGHGQLTSVGKQREYQLGQTLHTLYNDFLGDIYRPKDLVARSTGFDRTRMSLQLVLSALYPPKGPQVWNESLNWQPILTSYVPEIEDTLLRPFLCLQYKEELKRVLELPELKTEIERFRPLMQNLSVETGKEYSTLHDLHLLFNDFTALKSMNRSLPKWSEDIFPDGLLSDAADLDYKTIFYNDNLKRLRSGMVLRNITDTMKDIIVGKLKTHQKMNIFSAHDQTVAALLVLVSDNVLHVPKYSSSVMVELLRKNDNYFVKARYYLGIPPTVVDLKIPGCKILCPFTDFMELMKNFIPSDEEMECKRH</sequence>
<dbReference type="AlphaFoldDB" id="A0AAV7J9E9"/>
<dbReference type="InterPro" id="IPR000560">
    <property type="entry name" value="His_Pase_clade-2"/>
</dbReference>
<dbReference type="EC" id="3.1.3.2" evidence="3"/>
<evidence type="ECO:0000256" key="6">
    <source>
        <dbReference type="ARBA" id="ARBA00023157"/>
    </source>
</evidence>
<keyword evidence="7" id="KW-0325">Glycoprotein</keyword>
<evidence type="ECO:0000256" key="7">
    <source>
        <dbReference type="ARBA" id="ARBA00023180"/>
    </source>
</evidence>
<keyword evidence="6" id="KW-1015">Disulfide bond</keyword>
<name>A0AAV7J9E9_COTGL</name>
<protein>
    <recommendedName>
        <fullName evidence="3">acid phosphatase</fullName>
        <ecNumber evidence="3">3.1.3.2</ecNumber>
    </recommendedName>
</protein>
<keyword evidence="5" id="KW-0378">Hydrolase</keyword>
<feature type="chain" id="PRO_5044000844" description="acid phosphatase" evidence="8">
    <location>
        <begin position="20"/>
        <end position="684"/>
    </location>
</feature>
<keyword evidence="10" id="KW-1185">Reference proteome</keyword>
<dbReference type="PANTHER" id="PTHR11567">
    <property type="entry name" value="ACID PHOSPHATASE-RELATED"/>
    <property type="match status" value="1"/>
</dbReference>